<name>A8MGB9_ALKOO</name>
<dbReference type="HOGENOM" id="CLU_1022271_0_0_9"/>
<dbReference type="AlphaFoldDB" id="A8MGB9"/>
<dbReference type="KEGG" id="aoe:Clos_1302"/>
<dbReference type="Pfam" id="PF12686">
    <property type="entry name" value="DUF3800"/>
    <property type="match status" value="1"/>
</dbReference>
<accession>A8MGB9</accession>
<dbReference type="eggNOG" id="ENOG50336YD">
    <property type="taxonomic scope" value="Bacteria"/>
</dbReference>
<dbReference type="RefSeq" id="WP_012159159.1">
    <property type="nucleotide sequence ID" value="NC_009922.1"/>
</dbReference>
<dbReference type="Proteomes" id="UP000000269">
    <property type="component" value="Chromosome"/>
</dbReference>
<dbReference type="EMBL" id="CP000853">
    <property type="protein sequence ID" value="ABW18847.1"/>
    <property type="molecule type" value="Genomic_DNA"/>
</dbReference>
<dbReference type="InterPro" id="IPR024524">
    <property type="entry name" value="DUF3800"/>
</dbReference>
<evidence type="ECO:0000313" key="1">
    <source>
        <dbReference type="EMBL" id="ABW18847.1"/>
    </source>
</evidence>
<reference evidence="2" key="1">
    <citation type="submission" date="2007-10" db="EMBL/GenBank/DDBJ databases">
        <title>Complete genome of Alkaliphilus oremlandii OhILAs.</title>
        <authorList>
            <person name="Copeland A."/>
            <person name="Lucas S."/>
            <person name="Lapidus A."/>
            <person name="Barry K."/>
            <person name="Detter J.C."/>
            <person name="Glavina del Rio T."/>
            <person name="Hammon N."/>
            <person name="Israni S."/>
            <person name="Dalin E."/>
            <person name="Tice H."/>
            <person name="Pitluck S."/>
            <person name="Chain P."/>
            <person name="Malfatti S."/>
            <person name="Shin M."/>
            <person name="Vergez L."/>
            <person name="Schmutz J."/>
            <person name="Larimer F."/>
            <person name="Land M."/>
            <person name="Hauser L."/>
            <person name="Kyrpides N."/>
            <person name="Mikhailova N."/>
            <person name="Stolz J.F."/>
            <person name="Dawson A."/>
            <person name="Fisher E."/>
            <person name="Crable B."/>
            <person name="Perera E."/>
            <person name="Lisak J."/>
            <person name="Ranganathan M."/>
            <person name="Basu P."/>
            <person name="Richardson P."/>
        </authorList>
    </citation>
    <scope>NUCLEOTIDE SEQUENCE [LARGE SCALE GENOMIC DNA]</scope>
    <source>
        <strain evidence="2">OhILAs</strain>
    </source>
</reference>
<proteinExistence type="predicted"/>
<sequence length="265" mass="30970">MKKYNLYLDESETHHSGNNRIFCIAGVIIEEEAYNNTVIPAFNNIKKLIWSDLPNPEDVILHEKDVRFANNRSNRNGLNKIKSEFHRFQENKNTRMLYEELGKLYDLADITVIGASVVLDDLDTYFDEDILSDKYLICMQIIFENYCHFLKKNNSCGHVFYESRQEHHDREIRMRFNHLMAMGSMYINPYAMQKHLTGITFPSKTCNVPGLQIADFVPNDLARKVLSKKTSSNNKNRFNISNNLRKARYDGGLSKHDRFGFKIMP</sequence>
<organism evidence="1 2">
    <name type="scientific">Alkaliphilus oremlandii (strain OhILAs)</name>
    <name type="common">Clostridium oremlandii (strain OhILAs)</name>
    <dbReference type="NCBI Taxonomy" id="350688"/>
    <lineage>
        <taxon>Bacteria</taxon>
        <taxon>Bacillati</taxon>
        <taxon>Bacillota</taxon>
        <taxon>Clostridia</taxon>
        <taxon>Peptostreptococcales</taxon>
        <taxon>Natronincolaceae</taxon>
        <taxon>Alkaliphilus</taxon>
    </lineage>
</organism>
<keyword evidence="2" id="KW-1185">Reference proteome</keyword>
<protein>
    <recommendedName>
        <fullName evidence="3">DUF3800 domain-containing protein</fullName>
    </recommendedName>
</protein>
<evidence type="ECO:0008006" key="3">
    <source>
        <dbReference type="Google" id="ProtNLM"/>
    </source>
</evidence>
<evidence type="ECO:0000313" key="2">
    <source>
        <dbReference type="Proteomes" id="UP000000269"/>
    </source>
</evidence>
<gene>
    <name evidence="1" type="ordered locus">Clos_1302</name>
</gene>
<dbReference type="OrthoDB" id="2680392at2"/>